<feature type="transmembrane region" description="Helical" evidence="1">
    <location>
        <begin position="12"/>
        <end position="34"/>
    </location>
</feature>
<evidence type="ECO:0000256" key="1">
    <source>
        <dbReference type="SAM" id="Phobius"/>
    </source>
</evidence>
<protein>
    <submittedName>
        <fullName evidence="2">Uncharacterized protein</fullName>
    </submittedName>
</protein>
<keyword evidence="1" id="KW-0472">Membrane</keyword>
<evidence type="ECO:0000313" key="2">
    <source>
        <dbReference type="EMBL" id="CAB4198339.1"/>
    </source>
</evidence>
<accession>A0A6J5RMU2</accession>
<keyword evidence="1" id="KW-0812">Transmembrane</keyword>
<sequence>MSQTKFMSIFETCTNTFIGYMVAVCSQIIIFPLFNIQIPLADNFLIGLWFTFISILRGYFLRRLFNKFEVFKHNA</sequence>
<dbReference type="Pfam" id="PF23858">
    <property type="entry name" value="DUF7220"/>
    <property type="match status" value="1"/>
</dbReference>
<proteinExistence type="predicted"/>
<dbReference type="EMBL" id="LR797271">
    <property type="protein sequence ID" value="CAB4198339.1"/>
    <property type="molecule type" value="Genomic_DNA"/>
</dbReference>
<organism evidence="2">
    <name type="scientific">uncultured Caudovirales phage</name>
    <dbReference type="NCBI Taxonomy" id="2100421"/>
    <lineage>
        <taxon>Viruses</taxon>
        <taxon>Duplodnaviria</taxon>
        <taxon>Heunggongvirae</taxon>
        <taxon>Uroviricota</taxon>
        <taxon>Caudoviricetes</taxon>
        <taxon>Peduoviridae</taxon>
        <taxon>Maltschvirus</taxon>
        <taxon>Maltschvirus maltsch</taxon>
    </lineage>
</organism>
<feature type="transmembrane region" description="Helical" evidence="1">
    <location>
        <begin position="40"/>
        <end position="60"/>
    </location>
</feature>
<dbReference type="InterPro" id="IPR055644">
    <property type="entry name" value="DUF7220"/>
</dbReference>
<keyword evidence="1" id="KW-1133">Transmembrane helix</keyword>
<gene>
    <name evidence="2" type="ORF">UFOVP1309_73</name>
</gene>
<reference evidence="2" key="1">
    <citation type="submission" date="2020-05" db="EMBL/GenBank/DDBJ databases">
        <authorList>
            <person name="Chiriac C."/>
            <person name="Salcher M."/>
            <person name="Ghai R."/>
            <person name="Kavagutti S V."/>
        </authorList>
    </citation>
    <scope>NUCLEOTIDE SEQUENCE</scope>
</reference>
<name>A0A6J5RMU2_9CAUD</name>